<feature type="domain" description="HTH tetR-type" evidence="3">
    <location>
        <begin position="11"/>
        <end position="71"/>
    </location>
</feature>
<dbReference type="Proteomes" id="UP001220509">
    <property type="component" value="Chromosome"/>
</dbReference>
<proteinExistence type="predicted"/>
<keyword evidence="5" id="KW-1185">Reference proteome</keyword>
<dbReference type="Gene3D" id="1.10.357.10">
    <property type="entry name" value="Tetracycline Repressor, domain 2"/>
    <property type="match status" value="1"/>
</dbReference>
<gene>
    <name evidence="4" type="ORF">PQ456_03875</name>
</gene>
<dbReference type="SUPFAM" id="SSF46689">
    <property type="entry name" value="Homeodomain-like"/>
    <property type="match status" value="1"/>
</dbReference>
<dbReference type="PANTHER" id="PTHR43479">
    <property type="entry name" value="ACREF/ENVCD OPERON REPRESSOR-RELATED"/>
    <property type="match status" value="1"/>
</dbReference>
<feature type="DNA-binding region" description="H-T-H motif" evidence="2">
    <location>
        <begin position="34"/>
        <end position="53"/>
    </location>
</feature>
<dbReference type="AlphaFoldDB" id="A0AAX3M485"/>
<dbReference type="Pfam" id="PF17924">
    <property type="entry name" value="TetR_C_19"/>
    <property type="match status" value="1"/>
</dbReference>
<dbReference type="PROSITE" id="PS50977">
    <property type="entry name" value="HTH_TETR_2"/>
    <property type="match status" value="1"/>
</dbReference>
<keyword evidence="1 2" id="KW-0238">DNA-binding</keyword>
<dbReference type="PANTHER" id="PTHR43479:SF11">
    <property type="entry name" value="ACREF_ENVCD OPERON REPRESSOR-RELATED"/>
    <property type="match status" value="1"/>
</dbReference>
<evidence type="ECO:0000256" key="1">
    <source>
        <dbReference type="ARBA" id="ARBA00023125"/>
    </source>
</evidence>
<accession>A0AAX3M485</accession>
<reference evidence="4 5" key="1">
    <citation type="submission" date="2023-02" db="EMBL/GenBank/DDBJ databases">
        <title>Genome sequence of Paenibacillus kyungheensis KACC 18744.</title>
        <authorList>
            <person name="Kim S."/>
            <person name="Heo J."/>
            <person name="Kwon S.-W."/>
        </authorList>
    </citation>
    <scope>NUCLEOTIDE SEQUENCE [LARGE SCALE GENOMIC DNA]</scope>
    <source>
        <strain evidence="4 5">KACC 18744</strain>
    </source>
</reference>
<dbReference type="RefSeq" id="WP_273614943.1">
    <property type="nucleotide sequence ID" value="NZ_CP117416.1"/>
</dbReference>
<dbReference type="EMBL" id="CP117416">
    <property type="protein sequence ID" value="WCT56671.1"/>
    <property type="molecule type" value="Genomic_DNA"/>
</dbReference>
<evidence type="ECO:0000259" key="3">
    <source>
        <dbReference type="PROSITE" id="PS50977"/>
    </source>
</evidence>
<dbReference type="InterPro" id="IPR001647">
    <property type="entry name" value="HTH_TetR"/>
</dbReference>
<dbReference type="Pfam" id="PF00440">
    <property type="entry name" value="TetR_N"/>
    <property type="match status" value="1"/>
</dbReference>
<dbReference type="GO" id="GO:0003677">
    <property type="term" value="F:DNA binding"/>
    <property type="evidence" value="ECO:0007669"/>
    <property type="project" value="UniProtKB-UniRule"/>
</dbReference>
<dbReference type="InterPro" id="IPR050624">
    <property type="entry name" value="HTH-type_Tx_Regulator"/>
</dbReference>
<organism evidence="4 5">
    <name type="scientific">Paenibacillus kyungheensis</name>
    <dbReference type="NCBI Taxonomy" id="1452732"/>
    <lineage>
        <taxon>Bacteria</taxon>
        <taxon>Bacillati</taxon>
        <taxon>Bacillota</taxon>
        <taxon>Bacilli</taxon>
        <taxon>Bacillales</taxon>
        <taxon>Paenibacillaceae</taxon>
        <taxon>Paenibacillus</taxon>
    </lineage>
</organism>
<sequence length="205" mass="24469">MPTQTFFNLPKEKRKGLIDAAFKEFSRASLADASISNIIKEACIPRGSFYQYFDDKADIFFYILEEYNKHNREKVLLLLKENDGDIFIAFNEFFKMMLERFQHHEYRYFAQNIFLNMSYKVEHRLALNVNNPEAKERTDEFIRSINRSRLNVADEKEVLHLTKIIVAITIQNFIRFFAREVPIDDIIEHYELELDLLKRGLSRNV</sequence>
<evidence type="ECO:0000256" key="2">
    <source>
        <dbReference type="PROSITE-ProRule" id="PRU00335"/>
    </source>
</evidence>
<name>A0AAX3M485_9BACL</name>
<dbReference type="InterPro" id="IPR009057">
    <property type="entry name" value="Homeodomain-like_sf"/>
</dbReference>
<evidence type="ECO:0000313" key="4">
    <source>
        <dbReference type="EMBL" id="WCT56671.1"/>
    </source>
</evidence>
<dbReference type="KEGG" id="pka:PQ456_03875"/>
<protein>
    <submittedName>
        <fullName evidence="4">TetR family transcriptional regulator</fullName>
    </submittedName>
</protein>
<evidence type="ECO:0000313" key="5">
    <source>
        <dbReference type="Proteomes" id="UP001220509"/>
    </source>
</evidence>